<proteinExistence type="predicted"/>
<accession>A0AA37WK68</accession>
<dbReference type="Proteomes" id="UP001156601">
    <property type="component" value="Unassembled WGS sequence"/>
</dbReference>
<gene>
    <name evidence="1" type="ORF">GCM10007852_39450</name>
</gene>
<evidence type="ECO:0000313" key="2">
    <source>
        <dbReference type="Proteomes" id="UP001156601"/>
    </source>
</evidence>
<name>A0AA37WK68_9ALTE</name>
<dbReference type="EMBL" id="BSOT01000019">
    <property type="protein sequence ID" value="GLR73037.1"/>
    <property type="molecule type" value="Genomic_DNA"/>
</dbReference>
<reference evidence="1" key="2">
    <citation type="submission" date="2023-01" db="EMBL/GenBank/DDBJ databases">
        <title>Draft genome sequence of Agaribacter marinus strain NBRC 110023.</title>
        <authorList>
            <person name="Sun Q."/>
            <person name="Mori K."/>
        </authorList>
    </citation>
    <scope>NUCLEOTIDE SEQUENCE</scope>
    <source>
        <strain evidence="1">NBRC 110023</strain>
    </source>
</reference>
<protein>
    <submittedName>
        <fullName evidence="1">Uncharacterized protein</fullName>
    </submittedName>
</protein>
<comment type="caution">
    <text evidence="1">The sequence shown here is derived from an EMBL/GenBank/DDBJ whole genome shotgun (WGS) entry which is preliminary data.</text>
</comment>
<dbReference type="AlphaFoldDB" id="A0AA37WK68"/>
<organism evidence="1 2">
    <name type="scientific">Agaribacter marinus</name>
    <dbReference type="NCBI Taxonomy" id="1431249"/>
    <lineage>
        <taxon>Bacteria</taxon>
        <taxon>Pseudomonadati</taxon>
        <taxon>Pseudomonadota</taxon>
        <taxon>Gammaproteobacteria</taxon>
        <taxon>Alteromonadales</taxon>
        <taxon>Alteromonadaceae</taxon>
        <taxon>Agaribacter</taxon>
    </lineage>
</organism>
<sequence length="85" mass="10246">MNFLNWSFKRRDVVILFDDEGIPSVSIGCLFTNLKPYKKSIVSPWGFFLFVVVKEKSESFFIQRNAISEQTFRSFTRFNKWHKWK</sequence>
<keyword evidence="2" id="KW-1185">Reference proteome</keyword>
<reference evidence="1" key="1">
    <citation type="journal article" date="2014" name="Int. J. Syst. Evol. Microbiol.">
        <title>Complete genome sequence of Corynebacterium casei LMG S-19264T (=DSM 44701T), isolated from a smear-ripened cheese.</title>
        <authorList>
            <consortium name="US DOE Joint Genome Institute (JGI-PGF)"/>
            <person name="Walter F."/>
            <person name="Albersmeier A."/>
            <person name="Kalinowski J."/>
            <person name="Ruckert C."/>
        </authorList>
    </citation>
    <scope>NUCLEOTIDE SEQUENCE</scope>
    <source>
        <strain evidence="1">NBRC 110023</strain>
    </source>
</reference>
<evidence type="ECO:0000313" key="1">
    <source>
        <dbReference type="EMBL" id="GLR73037.1"/>
    </source>
</evidence>
<dbReference type="RefSeq" id="WP_284219456.1">
    <property type="nucleotide sequence ID" value="NZ_BSOT01000019.1"/>
</dbReference>